<feature type="domain" description="DUF1559" evidence="1">
    <location>
        <begin position="33"/>
        <end position="315"/>
    </location>
</feature>
<dbReference type="KEGG" id="llh:I41_29740"/>
<keyword evidence="3" id="KW-1185">Reference proteome</keyword>
<dbReference type="Gene3D" id="3.30.700.10">
    <property type="entry name" value="Glycoprotein, Type 4 Pilin"/>
    <property type="match status" value="1"/>
</dbReference>
<proteinExistence type="predicted"/>
<dbReference type="RefSeq" id="WP_145433400.1">
    <property type="nucleotide sequence ID" value="NZ_CP036339.1"/>
</dbReference>
<dbReference type="OrthoDB" id="255848at2"/>
<dbReference type="InterPro" id="IPR027558">
    <property type="entry name" value="Pre_pil_HX9DG_C"/>
</dbReference>
<reference evidence="2 3" key="1">
    <citation type="submission" date="2019-02" db="EMBL/GenBank/DDBJ databases">
        <title>Deep-cultivation of Planctomycetes and their phenomic and genomic characterization uncovers novel biology.</title>
        <authorList>
            <person name="Wiegand S."/>
            <person name="Jogler M."/>
            <person name="Boedeker C."/>
            <person name="Pinto D."/>
            <person name="Vollmers J."/>
            <person name="Rivas-Marin E."/>
            <person name="Kohn T."/>
            <person name="Peeters S.H."/>
            <person name="Heuer A."/>
            <person name="Rast P."/>
            <person name="Oberbeckmann S."/>
            <person name="Bunk B."/>
            <person name="Jeske O."/>
            <person name="Meyerdierks A."/>
            <person name="Storesund J.E."/>
            <person name="Kallscheuer N."/>
            <person name="Luecker S."/>
            <person name="Lage O.M."/>
            <person name="Pohl T."/>
            <person name="Merkel B.J."/>
            <person name="Hornburger P."/>
            <person name="Mueller R.-W."/>
            <person name="Bruemmer F."/>
            <person name="Labrenz M."/>
            <person name="Spormann A.M."/>
            <person name="Op den Camp H."/>
            <person name="Overmann J."/>
            <person name="Amann R."/>
            <person name="Jetten M.S.M."/>
            <person name="Mascher T."/>
            <person name="Medema M.H."/>
            <person name="Devos D.P."/>
            <person name="Kaster A.-K."/>
            <person name="Ovreas L."/>
            <person name="Rohde M."/>
            <person name="Galperin M.Y."/>
            <person name="Jogler C."/>
        </authorList>
    </citation>
    <scope>NUCLEOTIDE SEQUENCE [LARGE SCALE GENOMIC DNA]</scope>
    <source>
        <strain evidence="2 3">I41</strain>
    </source>
</reference>
<dbReference type="Proteomes" id="UP000317909">
    <property type="component" value="Chromosome"/>
</dbReference>
<dbReference type="SUPFAM" id="SSF54523">
    <property type="entry name" value="Pili subunits"/>
    <property type="match status" value="1"/>
</dbReference>
<dbReference type="InterPro" id="IPR045584">
    <property type="entry name" value="Pilin-like"/>
</dbReference>
<protein>
    <submittedName>
        <fullName evidence="2">Type II secretion system protein G</fullName>
    </submittedName>
</protein>
<sequence length="336" mass="35818">MLRRLPKGFTLVELLVAIAIIGVLIALLLPAVQAAREAARRTQCVNNLKQLGLSLHNFEAAQRQFPAGYLSDRLADPSPDPVTWDAAPGWGWGALALPYMELGAIQAQASLDQPLWLAQYESLVRTRLPGFLCPSATGGNDPFVVVDESGVPLVKAGRQIELSRSHYVASHGQESCWGAMSGPAGDFEGDVSRLADGPFYRNSKVQIKDVTDGLTNTVFLGEHTSLLSDKTWVGAVPGAFVHPKLDSPDNAPESAATLVFAHSGPAAGERDALGNPIIHPPNFPTLHVCQMQSEHAGGANLMMGDASVQFVADGVHLETYAAMTSIAEQESVHVPF</sequence>
<dbReference type="NCBIfam" id="TIGR02532">
    <property type="entry name" value="IV_pilin_GFxxxE"/>
    <property type="match status" value="1"/>
</dbReference>
<dbReference type="InterPro" id="IPR011453">
    <property type="entry name" value="DUF1559"/>
</dbReference>
<dbReference type="AlphaFoldDB" id="A0A517TZJ1"/>
<dbReference type="PANTHER" id="PTHR30093:SF2">
    <property type="entry name" value="TYPE II SECRETION SYSTEM PROTEIN H"/>
    <property type="match status" value="1"/>
</dbReference>
<evidence type="ECO:0000313" key="2">
    <source>
        <dbReference type="EMBL" id="QDT73783.1"/>
    </source>
</evidence>
<dbReference type="EMBL" id="CP036339">
    <property type="protein sequence ID" value="QDT73783.1"/>
    <property type="molecule type" value="Genomic_DNA"/>
</dbReference>
<name>A0A517TZJ1_9BACT</name>
<gene>
    <name evidence="2" type="primary">xcpT_5</name>
    <name evidence="2" type="ORF">I41_29740</name>
</gene>
<dbReference type="InterPro" id="IPR012902">
    <property type="entry name" value="N_methyl_site"/>
</dbReference>
<evidence type="ECO:0000313" key="3">
    <source>
        <dbReference type="Proteomes" id="UP000317909"/>
    </source>
</evidence>
<dbReference type="NCBIfam" id="TIGR04294">
    <property type="entry name" value="pre_pil_HX9DG"/>
    <property type="match status" value="1"/>
</dbReference>
<dbReference type="PANTHER" id="PTHR30093">
    <property type="entry name" value="GENERAL SECRETION PATHWAY PROTEIN G"/>
    <property type="match status" value="1"/>
</dbReference>
<dbReference type="PROSITE" id="PS00409">
    <property type="entry name" value="PROKAR_NTER_METHYL"/>
    <property type="match status" value="1"/>
</dbReference>
<accession>A0A517TZJ1</accession>
<dbReference type="Pfam" id="PF07596">
    <property type="entry name" value="SBP_bac_10"/>
    <property type="match status" value="1"/>
</dbReference>
<organism evidence="2 3">
    <name type="scientific">Lacipirellula limnantheis</name>
    <dbReference type="NCBI Taxonomy" id="2528024"/>
    <lineage>
        <taxon>Bacteria</taxon>
        <taxon>Pseudomonadati</taxon>
        <taxon>Planctomycetota</taxon>
        <taxon>Planctomycetia</taxon>
        <taxon>Pirellulales</taxon>
        <taxon>Lacipirellulaceae</taxon>
        <taxon>Lacipirellula</taxon>
    </lineage>
</organism>
<dbReference type="Pfam" id="PF07963">
    <property type="entry name" value="N_methyl"/>
    <property type="match status" value="1"/>
</dbReference>
<evidence type="ECO:0000259" key="1">
    <source>
        <dbReference type="Pfam" id="PF07596"/>
    </source>
</evidence>